<comment type="caution">
    <text evidence="2">The sequence shown here is derived from an EMBL/GenBank/DDBJ whole genome shotgun (WGS) entry which is preliminary data.</text>
</comment>
<dbReference type="AlphaFoldDB" id="A0A255DTU6"/>
<dbReference type="InterPro" id="IPR041698">
    <property type="entry name" value="Methyltransf_25"/>
</dbReference>
<proteinExistence type="predicted"/>
<accession>A0A255DTU6</accession>
<keyword evidence="3" id="KW-1185">Reference proteome</keyword>
<dbReference type="RefSeq" id="WP_094475651.1">
    <property type="nucleotide sequence ID" value="NZ_JACKSC010000388.1"/>
</dbReference>
<dbReference type="Pfam" id="PF13649">
    <property type="entry name" value="Methyltransf_25"/>
    <property type="match status" value="1"/>
</dbReference>
<evidence type="ECO:0000313" key="2">
    <source>
        <dbReference type="EMBL" id="OYN82879.1"/>
    </source>
</evidence>
<reference evidence="2 3" key="1">
    <citation type="submission" date="2017-07" db="EMBL/GenBank/DDBJ databases">
        <title>The new phylogeny of genus Mycobacterium.</title>
        <authorList>
            <person name="Tortoli E."/>
            <person name="Trovato A."/>
            <person name="Cirillo D.M."/>
        </authorList>
    </citation>
    <scope>NUCLEOTIDE SEQUENCE [LARGE SCALE GENOMIC DNA]</scope>
    <source>
        <strain evidence="2 3">ATCC 33027</strain>
    </source>
</reference>
<keyword evidence="2" id="KW-0489">Methyltransferase</keyword>
<dbReference type="GO" id="GO:0032259">
    <property type="term" value="P:methylation"/>
    <property type="evidence" value="ECO:0007669"/>
    <property type="project" value="UniProtKB-KW"/>
</dbReference>
<dbReference type="GO" id="GO:0008168">
    <property type="term" value="F:methyltransferase activity"/>
    <property type="evidence" value="ECO:0007669"/>
    <property type="project" value="UniProtKB-KW"/>
</dbReference>
<dbReference type="Proteomes" id="UP000216063">
    <property type="component" value="Unassembled WGS sequence"/>
</dbReference>
<sequence length="221" mass="24167">MTTTFLDSVLRRTRAGIGTFPYPHQAAALLDNPWRRKVEKPAHSIDVIELAGTEHVLEIGPGAGYFSVELASRLPTGKLDLFDIQPQMLAKARRKLEVAGHHDVGYTAGQAGAPLPFPAGTFDAAFLAEVIGEVPDKQACVRSLAVVLKPGGKLVFHEAFLDPDRLSVAELRALCEPAGFILDRAERSRWKDIVRFRRTTVSRSSKAITNLDDTNTVIQKG</sequence>
<dbReference type="SUPFAM" id="SSF53335">
    <property type="entry name" value="S-adenosyl-L-methionine-dependent methyltransferases"/>
    <property type="match status" value="1"/>
</dbReference>
<protein>
    <submittedName>
        <fullName evidence="2">Ubiquinone biosynthesis methyltransferase UbiE</fullName>
    </submittedName>
</protein>
<dbReference type="Gene3D" id="3.40.50.150">
    <property type="entry name" value="Vaccinia Virus protein VP39"/>
    <property type="match status" value="1"/>
</dbReference>
<organism evidence="2 3">
    <name type="scientific">Mycolicibacterium sphagni</name>
    <dbReference type="NCBI Taxonomy" id="1786"/>
    <lineage>
        <taxon>Bacteria</taxon>
        <taxon>Bacillati</taxon>
        <taxon>Actinomycetota</taxon>
        <taxon>Actinomycetes</taxon>
        <taxon>Mycobacteriales</taxon>
        <taxon>Mycobacteriaceae</taxon>
        <taxon>Mycolicibacterium</taxon>
    </lineage>
</organism>
<dbReference type="PANTHER" id="PTHR43591">
    <property type="entry name" value="METHYLTRANSFERASE"/>
    <property type="match status" value="1"/>
</dbReference>
<evidence type="ECO:0000313" key="3">
    <source>
        <dbReference type="Proteomes" id="UP000216063"/>
    </source>
</evidence>
<evidence type="ECO:0000259" key="1">
    <source>
        <dbReference type="Pfam" id="PF13649"/>
    </source>
</evidence>
<dbReference type="InterPro" id="IPR029063">
    <property type="entry name" value="SAM-dependent_MTases_sf"/>
</dbReference>
<keyword evidence="2" id="KW-0808">Transferase</keyword>
<dbReference type="CDD" id="cd02440">
    <property type="entry name" value="AdoMet_MTases"/>
    <property type="match status" value="1"/>
</dbReference>
<dbReference type="EMBL" id="NOZR01000001">
    <property type="protein sequence ID" value="OYN82879.1"/>
    <property type="molecule type" value="Genomic_DNA"/>
</dbReference>
<feature type="domain" description="Methyltransferase" evidence="1">
    <location>
        <begin position="56"/>
        <end position="152"/>
    </location>
</feature>
<dbReference type="PANTHER" id="PTHR43591:SF24">
    <property type="entry name" value="2-METHOXY-6-POLYPRENYL-1,4-BENZOQUINOL METHYLASE, MITOCHONDRIAL"/>
    <property type="match status" value="1"/>
</dbReference>
<keyword evidence="2" id="KW-0830">Ubiquinone</keyword>
<name>A0A255DTU6_9MYCO</name>
<gene>
    <name evidence="2" type="ORF">CG716_01355</name>
</gene>
<dbReference type="OrthoDB" id="4571118at2"/>